<protein>
    <recommendedName>
        <fullName evidence="3">Phosphoglycolate phosphatase</fullName>
    </recommendedName>
</protein>
<evidence type="ECO:0000313" key="2">
    <source>
        <dbReference type="Proteomes" id="UP001057375"/>
    </source>
</evidence>
<dbReference type="InterPro" id="IPR023214">
    <property type="entry name" value="HAD_sf"/>
</dbReference>
<dbReference type="SUPFAM" id="SSF56784">
    <property type="entry name" value="HAD-like"/>
    <property type="match status" value="1"/>
</dbReference>
<sequence length="240" mass="26322">SDCIVTSGTCTCQVLIQHYELHKSHLLSSFTLDHELSKQGEKEEKVIPTVVVSGAPGLCDIIRKDTPFKVKTMPKDMKREDIARMDLDPSVFAVVVGYDLDISYNRIAFAGVYARALPSHGLFLATNSDREFPASGQNVLPGAGCLVAPFKEFVVDKSPVYAGKPSKLMLEIAMDKYCVKVDEVVMIGDRLDTDIRMAKDCRVFSICTLTGVTTERVLKEAYGTLDYPDAIIGGVHDLLG</sequence>
<proteinExistence type="predicted"/>
<dbReference type="Proteomes" id="UP001057375">
    <property type="component" value="Unassembled WGS sequence"/>
</dbReference>
<feature type="non-terminal residue" evidence="1">
    <location>
        <position position="1"/>
    </location>
</feature>
<evidence type="ECO:0000313" key="1">
    <source>
        <dbReference type="EMBL" id="GKT33276.1"/>
    </source>
</evidence>
<accession>A0ABQ5KMY5</accession>
<evidence type="ECO:0008006" key="3">
    <source>
        <dbReference type="Google" id="ProtNLM"/>
    </source>
</evidence>
<reference evidence="1" key="1">
    <citation type="submission" date="2022-03" db="EMBL/GenBank/DDBJ databases">
        <title>Draft genome sequence of Aduncisulcus paluster, a free-living microaerophilic Fornicata.</title>
        <authorList>
            <person name="Yuyama I."/>
            <person name="Kume K."/>
            <person name="Tamura T."/>
            <person name="Inagaki Y."/>
            <person name="Hashimoto T."/>
        </authorList>
    </citation>
    <scope>NUCLEOTIDE SEQUENCE</scope>
    <source>
        <strain evidence="1">NY0171</strain>
    </source>
</reference>
<keyword evidence="2" id="KW-1185">Reference proteome</keyword>
<name>A0ABQ5KMY5_9EUKA</name>
<dbReference type="PANTHER" id="PTHR19288">
    <property type="entry name" value="4-NITROPHENYLPHOSPHATASE-RELATED"/>
    <property type="match status" value="1"/>
</dbReference>
<dbReference type="InterPro" id="IPR036412">
    <property type="entry name" value="HAD-like_sf"/>
</dbReference>
<dbReference type="Gene3D" id="3.40.50.1000">
    <property type="entry name" value="HAD superfamily/HAD-like"/>
    <property type="match status" value="1"/>
</dbReference>
<dbReference type="PANTHER" id="PTHR19288:SF93">
    <property type="entry name" value="FI11325P-RELATED"/>
    <property type="match status" value="1"/>
</dbReference>
<comment type="caution">
    <text evidence="1">The sequence shown here is derived from an EMBL/GenBank/DDBJ whole genome shotgun (WGS) entry which is preliminary data.</text>
</comment>
<dbReference type="EMBL" id="BQXS01010192">
    <property type="protein sequence ID" value="GKT33276.1"/>
    <property type="molecule type" value="Genomic_DNA"/>
</dbReference>
<dbReference type="Pfam" id="PF13242">
    <property type="entry name" value="Hydrolase_like"/>
    <property type="match status" value="1"/>
</dbReference>
<organism evidence="1 2">
    <name type="scientific">Aduncisulcus paluster</name>
    <dbReference type="NCBI Taxonomy" id="2918883"/>
    <lineage>
        <taxon>Eukaryota</taxon>
        <taxon>Metamonada</taxon>
        <taxon>Carpediemonas-like organisms</taxon>
        <taxon>Aduncisulcus</taxon>
    </lineage>
</organism>
<gene>
    <name evidence="1" type="ORF">ADUPG1_007238</name>
</gene>